<name>A0AAV2Q2S2_MEGNR</name>
<sequence>MFERELLELYKQSLLTLLATENKAVLKGVGEKFFTVLGSALAEESLEVNEFLIDHFLKNFMIKYKSDSSLLYQMIVVLIHMLGIKWKCEKGPCVEANSLAGQKLAPAVLYDEAKFQLLLTVLRVFESVSVDLSCHLSELSFADWLQNLSMHLLQEKQPSSNAYKCLQTIMAISPTLLTSKVEIVFANIICCKKESNYVSSDFELKKSVEALDNAYDSLMCAILDTFIKLRSVPKLYSKLLNGIKEKRSYLFNKPNILPQTPLEFENGLLLPPNFMSLLNNSISHLSFRHVMDLWTTVLHFLKNECCPLLGATEKAPGDVEYVSLVLWLLSYVISCSPVLSAVAVPGMAPKVSTLMTKMANDCISPLASAVLELSLNNNTTCLGSFLSFCHAWGEAHLLLCTTEEGYNDLTELPKIGEIAEGENLKEDFSYLFPFVTYTTWNKFSNTVHNIGDQQTKLAWVQLSMQKLSRIISLGKPHDITLLGTLSTSDINVGEFISFHLTYILPCVIEDDMPMIARHLLAGFREDKKTWVKYVQSEQFKEASLLHSHLLSSICTAISTVTNSRKRNISGSSESEESVAVNRNYGSKLLRKISKNTSLLTKFELTKDGDNTLLDFFTECGGILSKVIDSGVAGTGVGGNLQELVKLVELISYLPLPHMGKEMQTTLLLVLFPLLIYEGSNGRDELVAAVVRCINEALCAPCPLRLLHIIPPTEILQWLIMEVVARPTNNLPAVNKLCSIEEILSLKDINSQNYCISGGLQHILKTMLRHLVTSVRNVGHVTTLAEFITASADASEKSEIYLQVAVIFTTVCFKFLGGSKGGSNEMSVACNWVVYHLSMWALRLLKHLDLAVAAPNTAANLLTIHALLIQIKCKKTAEPSAKPDEVIEPRDTKEKKEGKTPKWQKMIGRSVQLSELCLKSGNSQLECCALDFLSTVTTHAIILGPTLSQGLLSTAWTALTHELKDKHSITLYKPDKLSNKAVGVSQMTDSVSLAPLFAVADVQEYEQLLLDLLKRTQECIYAPKESSELLCHKWEGMSHTLGLWQIVVCSRVEGQHGALKRQALDHLTAIL</sequence>
<protein>
    <submittedName>
        <fullName evidence="2">Uncharacterized protein</fullName>
    </submittedName>
</protein>
<keyword evidence="3" id="KW-1185">Reference proteome</keyword>
<organism evidence="2 3">
    <name type="scientific">Meganyctiphanes norvegica</name>
    <name type="common">Northern krill</name>
    <name type="synonym">Thysanopoda norvegica</name>
    <dbReference type="NCBI Taxonomy" id="48144"/>
    <lineage>
        <taxon>Eukaryota</taxon>
        <taxon>Metazoa</taxon>
        <taxon>Ecdysozoa</taxon>
        <taxon>Arthropoda</taxon>
        <taxon>Crustacea</taxon>
        <taxon>Multicrustacea</taxon>
        <taxon>Malacostraca</taxon>
        <taxon>Eumalacostraca</taxon>
        <taxon>Eucarida</taxon>
        <taxon>Euphausiacea</taxon>
        <taxon>Euphausiidae</taxon>
        <taxon>Meganyctiphanes</taxon>
    </lineage>
</organism>
<gene>
    <name evidence="2" type="ORF">MNOR_LOCUS6686</name>
</gene>
<proteinExistence type="predicted"/>
<dbReference type="EMBL" id="CAXKWB010002794">
    <property type="protein sequence ID" value="CAL4067738.1"/>
    <property type="molecule type" value="Genomic_DNA"/>
</dbReference>
<dbReference type="AlphaFoldDB" id="A0AAV2Q2S2"/>
<evidence type="ECO:0000256" key="1">
    <source>
        <dbReference type="SAM" id="MobiDB-lite"/>
    </source>
</evidence>
<feature type="non-terminal residue" evidence="2">
    <location>
        <position position="1070"/>
    </location>
</feature>
<reference evidence="2 3" key="1">
    <citation type="submission" date="2024-05" db="EMBL/GenBank/DDBJ databases">
        <authorList>
            <person name="Wallberg A."/>
        </authorList>
    </citation>
    <scope>NUCLEOTIDE SEQUENCE [LARGE SCALE GENOMIC DNA]</scope>
</reference>
<evidence type="ECO:0000313" key="3">
    <source>
        <dbReference type="Proteomes" id="UP001497623"/>
    </source>
</evidence>
<feature type="region of interest" description="Disordered" evidence="1">
    <location>
        <begin position="879"/>
        <end position="900"/>
    </location>
</feature>
<comment type="caution">
    <text evidence="2">The sequence shown here is derived from an EMBL/GenBank/DDBJ whole genome shotgun (WGS) entry which is preliminary data.</text>
</comment>
<evidence type="ECO:0000313" key="2">
    <source>
        <dbReference type="EMBL" id="CAL4067738.1"/>
    </source>
</evidence>
<accession>A0AAV2Q2S2</accession>
<dbReference type="Proteomes" id="UP001497623">
    <property type="component" value="Unassembled WGS sequence"/>
</dbReference>
<feature type="compositionally biased region" description="Basic and acidic residues" evidence="1">
    <location>
        <begin position="879"/>
        <end position="899"/>
    </location>
</feature>